<proteinExistence type="inferred from homology"/>
<feature type="binding site" evidence="4">
    <location>
        <position position="204"/>
    </location>
    <ligand>
        <name>a divalent metal cation</name>
        <dbReference type="ChEBI" id="CHEBI:60240"/>
        <label>1</label>
    </ligand>
</feature>
<evidence type="ECO:0000256" key="4">
    <source>
        <dbReference type="PIRSR" id="PIRSR005902-1"/>
    </source>
</evidence>
<feature type="binding site" evidence="4">
    <location>
        <position position="156"/>
    </location>
    <ligand>
        <name>a divalent metal cation</name>
        <dbReference type="ChEBI" id="CHEBI:60240"/>
        <label>2</label>
    </ligand>
</feature>
<sequence>MYWDAHIHLEKYKDSEIKQFLSDDRLEGMIAVSMDLPSSRRTLQLKRKFPGKVFAACGFHPEQPPCFDRDRWFSFLNAHRGEIDVIGEAGLPYYLERERKKEGKPFDKQAYLHILQTLLKWADEWDKPVILHGVHEDVPLICDLLEETSIRRVHFHWLKTDPKTLKRMEKSGYYVSFTPDLLYNEKTRQVARSYPLERIMAETDGPWPFEKPFAGKRTEPQMVWAVLEELARLKGLPLEKVAGQVRENTRRFLRIS</sequence>
<dbReference type="CDD" id="cd01310">
    <property type="entry name" value="TatD_DNAse"/>
    <property type="match status" value="1"/>
</dbReference>
<dbReference type="Gene3D" id="3.20.20.140">
    <property type="entry name" value="Metal-dependent hydrolases"/>
    <property type="match status" value="1"/>
</dbReference>
<keyword evidence="6" id="KW-1185">Reference proteome</keyword>
<protein>
    <submittedName>
        <fullName evidence="5">TatD family hydrolase</fullName>
    </submittedName>
</protein>
<dbReference type="Pfam" id="PF01026">
    <property type="entry name" value="TatD_DNase"/>
    <property type="match status" value="1"/>
</dbReference>
<feature type="binding site" evidence="4">
    <location>
        <position position="132"/>
    </location>
    <ligand>
        <name>a divalent metal cation</name>
        <dbReference type="ChEBI" id="CHEBI:60240"/>
        <label>2</label>
    </ligand>
</feature>
<dbReference type="PIRSF" id="PIRSF005902">
    <property type="entry name" value="DNase_TatD"/>
    <property type="match status" value="1"/>
</dbReference>
<comment type="caution">
    <text evidence="5">The sequence shown here is derived from an EMBL/GenBank/DDBJ whole genome shotgun (WGS) entry which is preliminary data.</text>
</comment>
<feature type="binding site" evidence="4">
    <location>
        <position position="88"/>
    </location>
    <ligand>
        <name>a divalent metal cation</name>
        <dbReference type="ChEBI" id="CHEBI:60240"/>
        <label>1</label>
    </ligand>
</feature>
<evidence type="ECO:0000256" key="1">
    <source>
        <dbReference type="ARBA" id="ARBA00009275"/>
    </source>
</evidence>
<dbReference type="GO" id="GO:0016788">
    <property type="term" value="F:hydrolase activity, acting on ester bonds"/>
    <property type="evidence" value="ECO:0007669"/>
    <property type="project" value="InterPro"/>
</dbReference>
<dbReference type="Proteomes" id="UP000633619">
    <property type="component" value="Unassembled WGS sequence"/>
</dbReference>
<reference evidence="5 6" key="1">
    <citation type="submission" date="2020-12" db="EMBL/GenBank/DDBJ databases">
        <title>WGS of Thermoactinomyces spp.</title>
        <authorList>
            <person name="Cheng K."/>
        </authorList>
    </citation>
    <scope>NUCLEOTIDE SEQUENCE [LARGE SCALE GENOMIC DNA]</scope>
    <source>
        <strain evidence="6">CICC 10671\DSM 43846</strain>
    </source>
</reference>
<organism evidence="5 6">
    <name type="scientific">Thermoactinomyces intermedius</name>
    <dbReference type="NCBI Taxonomy" id="2024"/>
    <lineage>
        <taxon>Bacteria</taxon>
        <taxon>Bacillati</taxon>
        <taxon>Bacillota</taxon>
        <taxon>Bacilli</taxon>
        <taxon>Bacillales</taxon>
        <taxon>Thermoactinomycetaceae</taxon>
        <taxon>Thermoactinomyces</taxon>
    </lineage>
</organism>
<evidence type="ECO:0000313" key="5">
    <source>
        <dbReference type="EMBL" id="MBH8593967.1"/>
    </source>
</evidence>
<evidence type="ECO:0000256" key="3">
    <source>
        <dbReference type="ARBA" id="ARBA00022801"/>
    </source>
</evidence>
<dbReference type="InterPro" id="IPR001130">
    <property type="entry name" value="TatD-like"/>
</dbReference>
<dbReference type="PANTHER" id="PTHR46317:SF1">
    <property type="entry name" value="HYDROLASE, TATD FAMILY"/>
    <property type="match status" value="1"/>
</dbReference>
<feature type="binding site" evidence="4">
    <location>
        <position position="6"/>
    </location>
    <ligand>
        <name>a divalent metal cation</name>
        <dbReference type="ChEBI" id="CHEBI:60240"/>
        <label>1</label>
    </ligand>
</feature>
<dbReference type="EMBL" id="JAECVW010000001">
    <property type="protein sequence ID" value="MBH8593967.1"/>
    <property type="molecule type" value="Genomic_DNA"/>
</dbReference>
<keyword evidence="3 5" id="KW-0378">Hydrolase</keyword>
<keyword evidence="2 4" id="KW-0479">Metal-binding</keyword>
<dbReference type="AlphaFoldDB" id="A0A8I1DDJ6"/>
<evidence type="ECO:0000313" key="6">
    <source>
        <dbReference type="Proteomes" id="UP000633619"/>
    </source>
</evidence>
<feature type="binding site" evidence="4">
    <location>
        <position position="8"/>
    </location>
    <ligand>
        <name>a divalent metal cation</name>
        <dbReference type="ChEBI" id="CHEBI:60240"/>
        <label>1</label>
    </ligand>
</feature>
<dbReference type="GO" id="GO:0046872">
    <property type="term" value="F:metal ion binding"/>
    <property type="evidence" value="ECO:0007669"/>
    <property type="project" value="UniProtKB-KW"/>
</dbReference>
<gene>
    <name evidence="5" type="ORF">I8U20_01330</name>
</gene>
<dbReference type="SUPFAM" id="SSF51556">
    <property type="entry name" value="Metallo-dependent hydrolases"/>
    <property type="match status" value="1"/>
</dbReference>
<dbReference type="RefSeq" id="WP_181730983.1">
    <property type="nucleotide sequence ID" value="NZ_JACEIR010000001.1"/>
</dbReference>
<dbReference type="InterPro" id="IPR032466">
    <property type="entry name" value="Metal_Hydrolase"/>
</dbReference>
<dbReference type="PANTHER" id="PTHR46317">
    <property type="entry name" value="HYDROLASE OF PHP SUPERFAMILY-RELATED PROTEIN"/>
    <property type="match status" value="1"/>
</dbReference>
<evidence type="ECO:0000256" key="2">
    <source>
        <dbReference type="ARBA" id="ARBA00022723"/>
    </source>
</evidence>
<comment type="similarity">
    <text evidence="1">Belongs to the metallo-dependent hydrolases superfamily. TatD-type hydrolase family.</text>
</comment>
<accession>A0A8I1DDJ6</accession>
<name>A0A8I1DDJ6_THEIN</name>